<dbReference type="SMART" id="SM01289">
    <property type="entry name" value="PYRIN"/>
    <property type="match status" value="1"/>
</dbReference>
<name>A0A3Q2P307_FUNHE</name>
<dbReference type="Gene3D" id="1.10.533.10">
    <property type="entry name" value="Death Domain, Fas"/>
    <property type="match status" value="1"/>
</dbReference>
<dbReference type="Pfam" id="PF02758">
    <property type="entry name" value="PYRIN"/>
    <property type="match status" value="1"/>
</dbReference>
<protein>
    <recommendedName>
        <fullName evidence="1">Pyrin domain-containing protein</fullName>
    </recommendedName>
</protein>
<organism evidence="2 3">
    <name type="scientific">Fundulus heteroclitus</name>
    <name type="common">Killifish</name>
    <name type="synonym">Mummichog</name>
    <dbReference type="NCBI Taxonomy" id="8078"/>
    <lineage>
        <taxon>Eukaryota</taxon>
        <taxon>Metazoa</taxon>
        <taxon>Chordata</taxon>
        <taxon>Craniata</taxon>
        <taxon>Vertebrata</taxon>
        <taxon>Euteleostomi</taxon>
        <taxon>Actinopterygii</taxon>
        <taxon>Neopterygii</taxon>
        <taxon>Teleostei</taxon>
        <taxon>Neoteleostei</taxon>
        <taxon>Acanthomorphata</taxon>
        <taxon>Ovalentaria</taxon>
        <taxon>Atherinomorphae</taxon>
        <taxon>Cyprinodontiformes</taxon>
        <taxon>Fundulidae</taxon>
        <taxon>Fundulus</taxon>
    </lineage>
</organism>
<reference evidence="2" key="1">
    <citation type="submission" date="2025-08" db="UniProtKB">
        <authorList>
            <consortium name="Ensembl"/>
        </authorList>
    </citation>
    <scope>IDENTIFICATION</scope>
</reference>
<dbReference type="SUPFAM" id="SSF47986">
    <property type="entry name" value="DEATH domain"/>
    <property type="match status" value="1"/>
</dbReference>
<evidence type="ECO:0000313" key="3">
    <source>
        <dbReference type="Proteomes" id="UP000265000"/>
    </source>
</evidence>
<accession>A0A3Q2P307</accession>
<dbReference type="PROSITE" id="PS50824">
    <property type="entry name" value="DAPIN"/>
    <property type="match status" value="1"/>
</dbReference>
<dbReference type="Proteomes" id="UP000265000">
    <property type="component" value="Unplaced"/>
</dbReference>
<dbReference type="AlphaFoldDB" id="A0A3Q2P307"/>
<dbReference type="InterPro" id="IPR011029">
    <property type="entry name" value="DEATH-like_dom_sf"/>
</dbReference>
<keyword evidence="3" id="KW-1185">Reference proteome</keyword>
<dbReference type="InterPro" id="IPR004020">
    <property type="entry name" value="DAPIN"/>
</dbReference>
<dbReference type="GeneTree" id="ENSGT00940000177274"/>
<dbReference type="Ensembl" id="ENSFHET00000005525.1">
    <property type="protein sequence ID" value="ENSFHEP00000006419.1"/>
    <property type="gene ID" value="ENSFHEG00000007471.1"/>
</dbReference>
<feature type="domain" description="Pyrin" evidence="1">
    <location>
        <begin position="1"/>
        <end position="74"/>
    </location>
</feature>
<evidence type="ECO:0000259" key="1">
    <source>
        <dbReference type="PROSITE" id="PS50824"/>
    </source>
</evidence>
<proteinExistence type="predicted"/>
<evidence type="ECO:0000313" key="2">
    <source>
        <dbReference type="Ensembl" id="ENSFHEP00000006419.1"/>
    </source>
</evidence>
<sequence length="76" mass="8925">MEEFREFKWFLKDESLEGSPPIQKAELENAERLDVVDLVVSRYGLEGALKVMERVLNDMRKKNLVEEIQKLRLTSS</sequence>
<reference evidence="2" key="2">
    <citation type="submission" date="2025-09" db="UniProtKB">
        <authorList>
            <consortium name="Ensembl"/>
        </authorList>
    </citation>
    <scope>IDENTIFICATION</scope>
</reference>